<proteinExistence type="predicted"/>
<feature type="transmembrane region" description="Helical" evidence="1">
    <location>
        <begin position="12"/>
        <end position="32"/>
    </location>
</feature>
<dbReference type="RefSeq" id="WP_152548051.1">
    <property type="nucleotide sequence ID" value="NZ_JAGSGC010000004.1"/>
</dbReference>
<dbReference type="AlphaFoldDB" id="A0A066RKG9"/>
<protein>
    <submittedName>
        <fullName evidence="2">Uncharacterized protein</fullName>
    </submittedName>
</protein>
<evidence type="ECO:0000313" key="3">
    <source>
        <dbReference type="Proteomes" id="UP000027192"/>
    </source>
</evidence>
<keyword evidence="1" id="KW-0812">Transmembrane</keyword>
<name>A0A066RKG9_9GAMM</name>
<evidence type="ECO:0000313" key="2">
    <source>
        <dbReference type="EMBL" id="KDM90950.1"/>
    </source>
</evidence>
<comment type="caution">
    <text evidence="2">The sequence shown here is derived from an EMBL/GenBank/DDBJ whole genome shotgun (WGS) entry which is preliminary data.</text>
</comment>
<reference evidence="2 3" key="1">
    <citation type="submission" date="2014-04" db="EMBL/GenBank/DDBJ databases">
        <title>Draft genome sequence of Photobacterium halotolerans S2753: a solonamide, ngercheumicin and holomycin producer.</title>
        <authorList>
            <person name="Machado H.R."/>
            <person name="Gram L."/>
        </authorList>
    </citation>
    <scope>NUCLEOTIDE SEQUENCE [LARGE SCALE GENOMIC DNA]</scope>
    <source>
        <strain evidence="2 3">S2753</strain>
    </source>
</reference>
<organism evidence="2 3">
    <name type="scientific">Photobacterium galatheae</name>
    <dbReference type="NCBI Taxonomy" id="1654360"/>
    <lineage>
        <taxon>Bacteria</taxon>
        <taxon>Pseudomonadati</taxon>
        <taxon>Pseudomonadota</taxon>
        <taxon>Gammaproteobacteria</taxon>
        <taxon>Vibrionales</taxon>
        <taxon>Vibrionaceae</taxon>
        <taxon>Photobacterium</taxon>
    </lineage>
</organism>
<gene>
    <name evidence="2" type="ORF">EA58_14440</name>
</gene>
<keyword evidence="3" id="KW-1185">Reference proteome</keyword>
<dbReference type="EMBL" id="JMIB01000027">
    <property type="protein sequence ID" value="KDM90950.1"/>
    <property type="molecule type" value="Genomic_DNA"/>
</dbReference>
<keyword evidence="1" id="KW-1133">Transmembrane helix</keyword>
<sequence length="75" mass="8533">MKDPAKTARIIKGILNLVGFILVTSMLGFGTYDFMMSRYCANAHGITTGKNDSWMIEVCKESYWDNRYGGRDGWE</sequence>
<evidence type="ECO:0000256" key="1">
    <source>
        <dbReference type="SAM" id="Phobius"/>
    </source>
</evidence>
<keyword evidence="1" id="KW-0472">Membrane</keyword>
<dbReference type="Proteomes" id="UP000027192">
    <property type="component" value="Unassembled WGS sequence"/>
</dbReference>
<accession>A0A066RKG9</accession>